<keyword evidence="3" id="KW-1185">Reference proteome</keyword>
<sequence>MSSENSVNASCQLPKDGDPQPSSASSLACVGNSAETDHLCSPDENDATHSTADGQSIDPVMERLRRLEMAVALRQGAKVPLKSEPVVRSSLKMSSPMSKGKSEEPEYMSTWDKLLDAGVNPNALIHLMFPVLPQQMDAVQLLQPNVLSTVIAALLAEHASKYVGLSHRSTLQSSPFCTNYKANATTNEIGDTKPLVVPQSAMEALYPSTITTTVEPPSVRTLTVNKKDMKASASANRAPKHKGNVGKQKSPGDDIVMGHLLAFKNSAQMDELISYVIDDELRRD</sequence>
<gene>
    <name evidence="2" type="ORF">QR680_003081</name>
</gene>
<protein>
    <submittedName>
        <fullName evidence="2">Uncharacterized protein</fullName>
    </submittedName>
</protein>
<evidence type="ECO:0000256" key="1">
    <source>
        <dbReference type="SAM" id="MobiDB-lite"/>
    </source>
</evidence>
<feature type="compositionally biased region" description="Polar residues" evidence="1">
    <location>
        <begin position="1"/>
        <end position="11"/>
    </location>
</feature>
<evidence type="ECO:0000313" key="2">
    <source>
        <dbReference type="EMBL" id="KAK0399500.1"/>
    </source>
</evidence>
<dbReference type="AlphaFoldDB" id="A0AA39LJL1"/>
<proteinExistence type="predicted"/>
<reference evidence="2" key="1">
    <citation type="submission" date="2023-06" db="EMBL/GenBank/DDBJ databases">
        <title>Genomic analysis of the entomopathogenic nematode Steinernema hermaphroditum.</title>
        <authorList>
            <person name="Schwarz E.M."/>
            <person name="Heppert J.K."/>
            <person name="Baniya A."/>
            <person name="Schwartz H.T."/>
            <person name="Tan C.-H."/>
            <person name="Antoshechkin I."/>
            <person name="Sternberg P.W."/>
            <person name="Goodrich-Blair H."/>
            <person name="Dillman A.R."/>
        </authorList>
    </citation>
    <scope>NUCLEOTIDE SEQUENCE</scope>
    <source>
        <strain evidence="2">PS9179</strain>
        <tissue evidence="2">Whole animal</tissue>
    </source>
</reference>
<feature type="region of interest" description="Disordered" evidence="1">
    <location>
        <begin position="1"/>
        <end position="55"/>
    </location>
</feature>
<organism evidence="2 3">
    <name type="scientific">Steinernema hermaphroditum</name>
    <dbReference type="NCBI Taxonomy" id="289476"/>
    <lineage>
        <taxon>Eukaryota</taxon>
        <taxon>Metazoa</taxon>
        <taxon>Ecdysozoa</taxon>
        <taxon>Nematoda</taxon>
        <taxon>Chromadorea</taxon>
        <taxon>Rhabditida</taxon>
        <taxon>Tylenchina</taxon>
        <taxon>Panagrolaimomorpha</taxon>
        <taxon>Strongyloidoidea</taxon>
        <taxon>Steinernematidae</taxon>
        <taxon>Steinernema</taxon>
    </lineage>
</organism>
<feature type="region of interest" description="Disordered" evidence="1">
    <location>
        <begin position="230"/>
        <end position="251"/>
    </location>
</feature>
<name>A0AA39LJL1_9BILA</name>
<dbReference type="Proteomes" id="UP001175271">
    <property type="component" value="Unassembled WGS sequence"/>
</dbReference>
<evidence type="ECO:0000313" key="3">
    <source>
        <dbReference type="Proteomes" id="UP001175271"/>
    </source>
</evidence>
<comment type="caution">
    <text evidence="2">The sequence shown here is derived from an EMBL/GenBank/DDBJ whole genome shotgun (WGS) entry which is preliminary data.</text>
</comment>
<dbReference type="EMBL" id="JAUCMV010000005">
    <property type="protein sequence ID" value="KAK0399500.1"/>
    <property type="molecule type" value="Genomic_DNA"/>
</dbReference>
<accession>A0AA39LJL1</accession>